<dbReference type="EMBL" id="CP012669">
    <property type="protein sequence ID" value="ALE17386.1"/>
    <property type="molecule type" value="Genomic_DNA"/>
</dbReference>
<dbReference type="KEGG" id="aep:AMC99_02100"/>
<protein>
    <submittedName>
        <fullName evidence="2">TPR repeat</fullName>
    </submittedName>
</protein>
<dbReference type="AlphaFoldDB" id="A0A0M3TAV1"/>
<dbReference type="PATRIC" id="fig|361183.4.peg.2068"/>
<dbReference type="NCBIfam" id="TIGR04390">
    <property type="entry name" value="OMP_YaiO_dom"/>
    <property type="match status" value="1"/>
</dbReference>
<gene>
    <name evidence="2" type="ORF">AMC99_02100</name>
</gene>
<dbReference type="SUPFAM" id="SSF48452">
    <property type="entry name" value="TPR-like"/>
    <property type="match status" value="1"/>
</dbReference>
<proteinExistence type="predicted"/>
<dbReference type="RefSeq" id="WP_198143516.1">
    <property type="nucleotide sequence ID" value="NZ_CP012669.1"/>
</dbReference>
<name>A0A0M3TAV1_9SPHN</name>
<dbReference type="InterPro" id="IPR030887">
    <property type="entry name" value="Beta-barrel_YaiO"/>
</dbReference>
<dbReference type="Gene3D" id="1.25.40.10">
    <property type="entry name" value="Tetratricopeptide repeat domain"/>
    <property type="match status" value="1"/>
</dbReference>
<evidence type="ECO:0000313" key="3">
    <source>
        <dbReference type="Proteomes" id="UP000057938"/>
    </source>
</evidence>
<evidence type="ECO:0000313" key="2">
    <source>
        <dbReference type="EMBL" id="ALE17386.1"/>
    </source>
</evidence>
<dbReference type="STRING" id="361183.AMC99_02100"/>
<sequence>MTAALPAVAQGSTYDRAVAARLSGDAALSVDLLEPWLEEHPEDVDARVQYGYALLALGRFDEAESAFSRVLVTAPEYEDATKGRSLVAERRARGSATRSGFILLEGAMSELEGGQSDWKEAGAVLAVPTGERDMLDIRAHWYERFSVEDVELGALLTHRAGENVWLRVGGSITPSADFRPEIGLTAGIDTRLGPSTVLSLDGAWQRFPAQDVWSLRPGITQYLGGGRFAISATANAVAADSDDLLFGASLWADYLPRERERLFFGIASGPETDLGEVRDTTSLFGGGEIPVTQDISLIGSLAHEWRETGSDRTEGRMGIKFSL</sequence>
<dbReference type="InterPro" id="IPR011990">
    <property type="entry name" value="TPR-like_helical_dom_sf"/>
</dbReference>
<reference evidence="2 3" key="1">
    <citation type="submission" date="2015-09" db="EMBL/GenBank/DDBJ databases">
        <title>Complete genome sequence of a benzo[a]pyrene-degrading bacterium Altererythrobacter epoxidivorans CGMCC 1.7731T.</title>
        <authorList>
            <person name="Li Z."/>
            <person name="Cheng H."/>
            <person name="Huo Y."/>
            <person name="Xu X."/>
        </authorList>
    </citation>
    <scope>NUCLEOTIDE SEQUENCE [LARGE SCALE GENOMIC DNA]</scope>
    <source>
        <strain evidence="2 3">CGMCC 1.7731</strain>
    </source>
</reference>
<dbReference type="InterPro" id="IPR019734">
    <property type="entry name" value="TPR_rpt"/>
</dbReference>
<dbReference type="Pfam" id="PF14559">
    <property type="entry name" value="TPR_19"/>
    <property type="match status" value="1"/>
</dbReference>
<dbReference type="PROSITE" id="PS50005">
    <property type="entry name" value="TPR"/>
    <property type="match status" value="1"/>
</dbReference>
<dbReference type="Proteomes" id="UP000057938">
    <property type="component" value="Chromosome"/>
</dbReference>
<keyword evidence="1" id="KW-0802">TPR repeat</keyword>
<organism evidence="2 3">
    <name type="scientific">Altererythrobacter epoxidivorans</name>
    <dbReference type="NCBI Taxonomy" id="361183"/>
    <lineage>
        <taxon>Bacteria</taxon>
        <taxon>Pseudomonadati</taxon>
        <taxon>Pseudomonadota</taxon>
        <taxon>Alphaproteobacteria</taxon>
        <taxon>Sphingomonadales</taxon>
        <taxon>Erythrobacteraceae</taxon>
        <taxon>Altererythrobacter</taxon>
    </lineage>
</organism>
<accession>A0A0M3TAV1</accession>
<feature type="repeat" description="TPR" evidence="1">
    <location>
        <begin position="44"/>
        <end position="77"/>
    </location>
</feature>
<evidence type="ECO:0000256" key="1">
    <source>
        <dbReference type="PROSITE-ProRule" id="PRU00339"/>
    </source>
</evidence>
<keyword evidence="3" id="KW-1185">Reference proteome</keyword>